<dbReference type="InterPro" id="IPR007278">
    <property type="entry name" value="DUF397"/>
</dbReference>
<gene>
    <name evidence="2" type="ORF">NDR86_34410</name>
</gene>
<dbReference type="EMBL" id="JAMRXG010000024">
    <property type="protein sequence ID" value="MCM6778590.1"/>
    <property type="molecule type" value="Genomic_DNA"/>
</dbReference>
<dbReference type="Proteomes" id="UP001139157">
    <property type="component" value="Unassembled WGS sequence"/>
</dbReference>
<accession>A0A9X2EFM0</accession>
<reference evidence="2" key="1">
    <citation type="submission" date="2022-06" db="EMBL/GenBank/DDBJ databases">
        <title>Novel species in genus nocardia.</title>
        <authorList>
            <person name="Li F."/>
        </authorList>
    </citation>
    <scope>NUCLEOTIDE SEQUENCE</scope>
    <source>
        <strain evidence="2">CDC141</strain>
    </source>
</reference>
<protein>
    <submittedName>
        <fullName evidence="2">DUF397 domain-containing protein</fullName>
    </submittedName>
</protein>
<keyword evidence="3" id="KW-1185">Reference proteome</keyword>
<dbReference type="AlphaFoldDB" id="A0A9X2EFM0"/>
<sequence length="115" mass="12480">MHTEWYKSTFSGEAQTCVEIAHRSAAVLIRDSKYSGSAAGQPIISVTLRDWEPFLCLALANSSGTLGHGLGVTVNVNGSATIKTRTVTLTYTAEEWDAFRKGIADGQFSRPRTDQ</sequence>
<name>A0A9X2EFM0_9NOCA</name>
<evidence type="ECO:0000259" key="1">
    <source>
        <dbReference type="Pfam" id="PF04149"/>
    </source>
</evidence>
<comment type="caution">
    <text evidence="2">The sequence shown here is derived from an EMBL/GenBank/DDBJ whole genome shotgun (WGS) entry which is preliminary data.</text>
</comment>
<dbReference type="Pfam" id="PF04149">
    <property type="entry name" value="DUF397"/>
    <property type="match status" value="1"/>
</dbReference>
<organism evidence="2 3">
    <name type="scientific">Nocardia pulmonis</name>
    <dbReference type="NCBI Taxonomy" id="2951408"/>
    <lineage>
        <taxon>Bacteria</taxon>
        <taxon>Bacillati</taxon>
        <taxon>Actinomycetota</taxon>
        <taxon>Actinomycetes</taxon>
        <taxon>Mycobacteriales</taxon>
        <taxon>Nocardiaceae</taxon>
        <taxon>Nocardia</taxon>
    </lineage>
</organism>
<feature type="domain" description="DUF397" evidence="1">
    <location>
        <begin position="4"/>
        <end position="55"/>
    </location>
</feature>
<evidence type="ECO:0000313" key="2">
    <source>
        <dbReference type="EMBL" id="MCM6778590.1"/>
    </source>
</evidence>
<dbReference type="RefSeq" id="WP_251918098.1">
    <property type="nucleotide sequence ID" value="NZ_JAMRXG010000024.1"/>
</dbReference>
<evidence type="ECO:0000313" key="3">
    <source>
        <dbReference type="Proteomes" id="UP001139157"/>
    </source>
</evidence>
<proteinExistence type="predicted"/>